<dbReference type="AlphaFoldDB" id="A0A6A5VU16"/>
<protein>
    <submittedName>
        <fullName evidence="2">Uncharacterized protein</fullName>
    </submittedName>
</protein>
<dbReference type="Proteomes" id="UP000800036">
    <property type="component" value="Unassembled WGS sequence"/>
</dbReference>
<evidence type="ECO:0000256" key="1">
    <source>
        <dbReference type="SAM" id="MobiDB-lite"/>
    </source>
</evidence>
<evidence type="ECO:0000313" key="3">
    <source>
        <dbReference type="Proteomes" id="UP000800036"/>
    </source>
</evidence>
<feature type="region of interest" description="Disordered" evidence="1">
    <location>
        <begin position="1"/>
        <end position="33"/>
    </location>
</feature>
<name>A0A6A5VU16_9PLEO</name>
<dbReference type="EMBL" id="ML976665">
    <property type="protein sequence ID" value="KAF1976737.1"/>
    <property type="molecule type" value="Genomic_DNA"/>
</dbReference>
<organism evidence="2 3">
    <name type="scientific">Bimuria novae-zelandiae CBS 107.79</name>
    <dbReference type="NCBI Taxonomy" id="1447943"/>
    <lineage>
        <taxon>Eukaryota</taxon>
        <taxon>Fungi</taxon>
        <taxon>Dikarya</taxon>
        <taxon>Ascomycota</taxon>
        <taxon>Pezizomycotina</taxon>
        <taxon>Dothideomycetes</taxon>
        <taxon>Pleosporomycetidae</taxon>
        <taxon>Pleosporales</taxon>
        <taxon>Massarineae</taxon>
        <taxon>Didymosphaeriaceae</taxon>
        <taxon>Bimuria</taxon>
    </lineage>
</organism>
<sequence>MSPHRKLRQPVSPKGAKGAQCLSSEDTRSRESVCESERASESWAAVGAVFPLSVLFFRRRHKHHHQCTGGHGQAAKSASGRTGPPAFSRLAC</sequence>
<keyword evidence="3" id="KW-1185">Reference proteome</keyword>
<feature type="region of interest" description="Disordered" evidence="1">
    <location>
        <begin position="61"/>
        <end position="92"/>
    </location>
</feature>
<proteinExistence type="predicted"/>
<evidence type="ECO:0000313" key="2">
    <source>
        <dbReference type="EMBL" id="KAF1976737.1"/>
    </source>
</evidence>
<reference evidence="2" key="1">
    <citation type="journal article" date="2020" name="Stud. Mycol.">
        <title>101 Dothideomycetes genomes: a test case for predicting lifestyles and emergence of pathogens.</title>
        <authorList>
            <person name="Haridas S."/>
            <person name="Albert R."/>
            <person name="Binder M."/>
            <person name="Bloem J."/>
            <person name="Labutti K."/>
            <person name="Salamov A."/>
            <person name="Andreopoulos B."/>
            <person name="Baker S."/>
            <person name="Barry K."/>
            <person name="Bills G."/>
            <person name="Bluhm B."/>
            <person name="Cannon C."/>
            <person name="Castanera R."/>
            <person name="Culley D."/>
            <person name="Daum C."/>
            <person name="Ezra D."/>
            <person name="Gonzalez J."/>
            <person name="Henrissat B."/>
            <person name="Kuo A."/>
            <person name="Liang C."/>
            <person name="Lipzen A."/>
            <person name="Lutzoni F."/>
            <person name="Magnuson J."/>
            <person name="Mondo S."/>
            <person name="Nolan M."/>
            <person name="Ohm R."/>
            <person name="Pangilinan J."/>
            <person name="Park H.-J."/>
            <person name="Ramirez L."/>
            <person name="Alfaro M."/>
            <person name="Sun H."/>
            <person name="Tritt A."/>
            <person name="Yoshinaga Y."/>
            <person name="Zwiers L.-H."/>
            <person name="Turgeon B."/>
            <person name="Goodwin S."/>
            <person name="Spatafora J."/>
            <person name="Crous P."/>
            <person name="Grigoriev I."/>
        </authorList>
    </citation>
    <scope>NUCLEOTIDE SEQUENCE</scope>
    <source>
        <strain evidence="2">CBS 107.79</strain>
    </source>
</reference>
<accession>A0A6A5VU16</accession>
<gene>
    <name evidence="2" type="ORF">BU23DRAFT_11541</name>
</gene>